<organism evidence="8 9">
    <name type="scientific">Derxia gummosa DSM 723</name>
    <dbReference type="NCBI Taxonomy" id="1121388"/>
    <lineage>
        <taxon>Bacteria</taxon>
        <taxon>Pseudomonadati</taxon>
        <taxon>Pseudomonadota</taxon>
        <taxon>Betaproteobacteria</taxon>
        <taxon>Burkholderiales</taxon>
        <taxon>Alcaligenaceae</taxon>
        <taxon>Derxia</taxon>
    </lineage>
</organism>
<dbReference type="AlphaFoldDB" id="A0A8B6X5T3"/>
<dbReference type="PANTHER" id="PTHR22550">
    <property type="entry name" value="SPORE GERMINATION PROTEIN"/>
    <property type="match status" value="1"/>
</dbReference>
<evidence type="ECO:0000259" key="7">
    <source>
        <dbReference type="PROSITE" id="PS50234"/>
    </source>
</evidence>
<feature type="transmembrane region" description="Helical" evidence="6">
    <location>
        <begin position="55"/>
        <end position="72"/>
    </location>
</feature>
<evidence type="ECO:0000256" key="1">
    <source>
        <dbReference type="ARBA" id="ARBA00022475"/>
    </source>
</evidence>
<dbReference type="Pfam" id="PF07584">
    <property type="entry name" value="BatA"/>
    <property type="match status" value="1"/>
</dbReference>
<evidence type="ECO:0000313" key="9">
    <source>
        <dbReference type="RefSeq" id="WP_028312328.1"/>
    </source>
</evidence>
<keyword evidence="1" id="KW-1003">Cell membrane</keyword>
<feature type="compositionally biased region" description="Basic and acidic residues" evidence="5">
    <location>
        <begin position="187"/>
        <end position="203"/>
    </location>
</feature>
<keyword evidence="3 6" id="KW-1133">Transmembrane helix</keyword>
<dbReference type="InterPro" id="IPR024163">
    <property type="entry name" value="Aerotolerance_reg_N"/>
</dbReference>
<keyword evidence="4 6" id="KW-0472">Membrane</keyword>
<proteinExistence type="predicted"/>
<feature type="domain" description="VWFA" evidence="7">
    <location>
        <begin position="87"/>
        <end position="303"/>
    </location>
</feature>
<dbReference type="OrthoDB" id="8882959at2"/>
<sequence>MGFLWPELLWALPLVPLAVLGYWLLLRRRKPTPLRVAQLDLIRAAAGRTPAWRRHLPPALLLLAFALLLLAGSRPTARVKLPLQQQTIILAMDVSGSMRAADVKPDRLTASQEAARTFVRELPRDIRIGVVSFAGTASVVQAPTLSRDDVLAAIDRFQLQRGTAIGSGIVLSLATLFPDAGIEIDEATGRDSDRGPGDKDRKPPPFTPVPPGSYSSAAVVLLTDGQTTTGVEPAEATKMAAERGVKIYTVGIGTKDGGTVEFDGWSLHARLDEDTLRHIADETRANYFYAGNAEDLRQVYSGLSSRIAFEVKETEITALLALAGGVLALLAGGLSVWWFGRVA</sequence>
<evidence type="ECO:0000256" key="2">
    <source>
        <dbReference type="ARBA" id="ARBA00022692"/>
    </source>
</evidence>
<dbReference type="Pfam" id="PF00092">
    <property type="entry name" value="VWA"/>
    <property type="match status" value="1"/>
</dbReference>
<dbReference type="SUPFAM" id="SSF53300">
    <property type="entry name" value="vWA-like"/>
    <property type="match status" value="1"/>
</dbReference>
<protein>
    <submittedName>
        <fullName evidence="9">VWA domain-containing protein</fullName>
    </submittedName>
</protein>
<name>A0A8B6X5T3_9BURK</name>
<dbReference type="Proteomes" id="UP000675920">
    <property type="component" value="Unplaced"/>
</dbReference>
<dbReference type="PROSITE" id="PS50234">
    <property type="entry name" value="VWFA"/>
    <property type="match status" value="1"/>
</dbReference>
<reference evidence="9" key="1">
    <citation type="submission" date="2025-08" db="UniProtKB">
        <authorList>
            <consortium name="RefSeq"/>
        </authorList>
    </citation>
    <scope>IDENTIFICATION</scope>
</reference>
<dbReference type="PANTHER" id="PTHR22550:SF5">
    <property type="entry name" value="LEUCINE ZIPPER PROTEIN 4"/>
    <property type="match status" value="1"/>
</dbReference>
<evidence type="ECO:0000256" key="3">
    <source>
        <dbReference type="ARBA" id="ARBA00022989"/>
    </source>
</evidence>
<dbReference type="InterPro" id="IPR036465">
    <property type="entry name" value="vWFA_dom_sf"/>
</dbReference>
<feature type="transmembrane region" description="Helical" evidence="6">
    <location>
        <begin position="7"/>
        <end position="25"/>
    </location>
</feature>
<evidence type="ECO:0000256" key="5">
    <source>
        <dbReference type="SAM" id="MobiDB-lite"/>
    </source>
</evidence>
<evidence type="ECO:0000256" key="4">
    <source>
        <dbReference type="ARBA" id="ARBA00023136"/>
    </source>
</evidence>
<evidence type="ECO:0000313" key="8">
    <source>
        <dbReference type="Proteomes" id="UP000675920"/>
    </source>
</evidence>
<feature type="region of interest" description="Disordered" evidence="5">
    <location>
        <begin position="185"/>
        <end position="212"/>
    </location>
</feature>
<evidence type="ECO:0000256" key="6">
    <source>
        <dbReference type="SAM" id="Phobius"/>
    </source>
</evidence>
<dbReference type="InterPro" id="IPR050768">
    <property type="entry name" value="UPF0353/GerABKA_families"/>
</dbReference>
<dbReference type="RefSeq" id="WP_028312328.1">
    <property type="nucleotide sequence ID" value="NZ_AXWS01000018.1"/>
</dbReference>
<dbReference type="InterPro" id="IPR002035">
    <property type="entry name" value="VWF_A"/>
</dbReference>
<dbReference type="Pfam" id="PF13519">
    <property type="entry name" value="VWA_2"/>
    <property type="match status" value="1"/>
</dbReference>
<feature type="transmembrane region" description="Helical" evidence="6">
    <location>
        <begin position="316"/>
        <end position="340"/>
    </location>
</feature>
<keyword evidence="8" id="KW-1185">Reference proteome</keyword>
<keyword evidence="2 6" id="KW-0812">Transmembrane</keyword>
<dbReference type="SMART" id="SM00327">
    <property type="entry name" value="VWA"/>
    <property type="match status" value="1"/>
</dbReference>
<dbReference type="Gene3D" id="3.40.50.410">
    <property type="entry name" value="von Willebrand factor, type A domain"/>
    <property type="match status" value="1"/>
</dbReference>
<accession>A0A8B6X5T3</accession>